<feature type="transmembrane region" description="Helical" evidence="10">
    <location>
        <begin position="192"/>
        <end position="214"/>
    </location>
</feature>
<evidence type="ECO:0000256" key="6">
    <source>
        <dbReference type="ARBA" id="ARBA00022505"/>
    </source>
</evidence>
<dbReference type="CDD" id="cd06261">
    <property type="entry name" value="TM_PBP2"/>
    <property type="match status" value="1"/>
</dbReference>
<evidence type="ECO:0000256" key="2">
    <source>
        <dbReference type="ARBA" id="ARBA00004651"/>
    </source>
</evidence>
<evidence type="ECO:0000256" key="11">
    <source>
        <dbReference type="RuleBase" id="RU365097"/>
    </source>
</evidence>
<dbReference type="PANTHER" id="PTHR30183">
    <property type="entry name" value="MOLYBDENUM TRANSPORT SYSTEM PERMEASE PROTEIN MODB"/>
    <property type="match status" value="1"/>
</dbReference>
<organism evidence="13 14">
    <name type="scientific">Candidatus Accumulibacter phosphatis</name>
    <dbReference type="NCBI Taxonomy" id="327160"/>
    <lineage>
        <taxon>Bacteria</taxon>
        <taxon>Pseudomonadati</taxon>
        <taxon>Pseudomonadota</taxon>
        <taxon>Betaproteobacteria</taxon>
        <taxon>Candidatus Accumulibacter</taxon>
    </lineage>
</organism>
<dbReference type="Proteomes" id="UP000020077">
    <property type="component" value="Unassembled WGS sequence"/>
</dbReference>
<dbReference type="PROSITE" id="PS50928">
    <property type="entry name" value="ABC_TM1"/>
    <property type="match status" value="1"/>
</dbReference>
<evidence type="ECO:0000259" key="12">
    <source>
        <dbReference type="PROSITE" id="PS50928"/>
    </source>
</evidence>
<evidence type="ECO:0000313" key="13">
    <source>
        <dbReference type="EMBL" id="KFB72278.1"/>
    </source>
</evidence>
<feature type="transmembrane region" description="Helical" evidence="10">
    <location>
        <begin position="83"/>
        <end position="103"/>
    </location>
</feature>
<evidence type="ECO:0000256" key="9">
    <source>
        <dbReference type="ARBA" id="ARBA00023136"/>
    </source>
</evidence>
<dbReference type="NCBIfam" id="TIGR02141">
    <property type="entry name" value="modB_ABC"/>
    <property type="match status" value="1"/>
</dbReference>
<keyword evidence="5" id="KW-1003">Cell membrane</keyword>
<evidence type="ECO:0000256" key="10">
    <source>
        <dbReference type="RuleBase" id="RU363032"/>
    </source>
</evidence>
<comment type="similarity">
    <text evidence="3 11">Belongs to the binding-protein-dependent transport system permease family. CysTW subfamily.</text>
</comment>
<dbReference type="InterPro" id="IPR000515">
    <property type="entry name" value="MetI-like"/>
</dbReference>
<sequence>MDATAIVLSARLALLTLLLLLPPAILAAHWLAVTPRKSKAWIEGLLALPLVLPPTVIGYYLLVAMGSQSPPGRWFEALAGHPLAFSFSGLVVASVIFNIPFAVQPIQRAFEAIAPDIREAAQCCGLTFWQAFRRIELPLAWPGILSASVMTFAHTLGEFGVVLMVGGNIPGETRTVAISIYDKVQSFEHASAGAMSLLLLLISLLTISVSYGLAGRLSRRRRAT</sequence>
<evidence type="ECO:0000256" key="1">
    <source>
        <dbReference type="ARBA" id="ARBA00002949"/>
    </source>
</evidence>
<accession>A0A080LUR1</accession>
<dbReference type="SUPFAM" id="SSF161098">
    <property type="entry name" value="MetI-like"/>
    <property type="match status" value="1"/>
</dbReference>
<dbReference type="AlphaFoldDB" id="A0A080LUR1"/>
<reference evidence="13 14" key="1">
    <citation type="submission" date="2014-02" db="EMBL/GenBank/DDBJ databases">
        <title>Expanding our view of genomic diversity in Candidatus Accumulibacter clades.</title>
        <authorList>
            <person name="Skennerton C.T."/>
            <person name="Barr J.J."/>
            <person name="Slater F.R."/>
            <person name="Bond P.L."/>
            <person name="Tyson G.W."/>
        </authorList>
    </citation>
    <scope>NUCLEOTIDE SEQUENCE [LARGE SCALE GENOMIC DNA]</scope>
    <source>
        <strain evidence="14">BA-91</strain>
    </source>
</reference>
<feature type="domain" description="ABC transmembrane type-1" evidence="12">
    <location>
        <begin position="6"/>
        <end position="210"/>
    </location>
</feature>
<gene>
    <name evidence="13" type="primary">modB_2</name>
    <name evidence="13" type="ORF">AW09_002532</name>
</gene>
<evidence type="ECO:0000256" key="8">
    <source>
        <dbReference type="ARBA" id="ARBA00022989"/>
    </source>
</evidence>
<comment type="caution">
    <text evidence="13">The sequence shown here is derived from an EMBL/GenBank/DDBJ whole genome shotgun (WGS) entry which is preliminary data.</text>
</comment>
<dbReference type="GO" id="GO:0005886">
    <property type="term" value="C:plasma membrane"/>
    <property type="evidence" value="ECO:0007669"/>
    <property type="project" value="UniProtKB-SubCell"/>
</dbReference>
<evidence type="ECO:0000256" key="7">
    <source>
        <dbReference type="ARBA" id="ARBA00022692"/>
    </source>
</evidence>
<keyword evidence="9 10" id="KW-0472">Membrane</keyword>
<name>A0A080LUR1_9PROT</name>
<evidence type="ECO:0000256" key="4">
    <source>
        <dbReference type="ARBA" id="ARBA00022448"/>
    </source>
</evidence>
<proteinExistence type="inferred from homology"/>
<keyword evidence="8 10" id="KW-1133">Transmembrane helix</keyword>
<keyword evidence="11" id="KW-0997">Cell inner membrane</keyword>
<keyword evidence="4 10" id="KW-0813">Transport</keyword>
<evidence type="ECO:0000313" key="14">
    <source>
        <dbReference type="Proteomes" id="UP000020077"/>
    </source>
</evidence>
<dbReference type="Gene3D" id="1.10.3720.10">
    <property type="entry name" value="MetI-like"/>
    <property type="match status" value="1"/>
</dbReference>
<dbReference type="EMBL" id="JDVG02000411">
    <property type="protein sequence ID" value="KFB72278.1"/>
    <property type="molecule type" value="Genomic_DNA"/>
</dbReference>
<evidence type="ECO:0000256" key="5">
    <source>
        <dbReference type="ARBA" id="ARBA00022475"/>
    </source>
</evidence>
<comment type="subcellular location">
    <subcellularLocation>
        <location evidence="11">Cell inner membrane</location>
        <topology evidence="11">Multi-pass membrane protein</topology>
    </subcellularLocation>
    <subcellularLocation>
        <location evidence="2 10">Cell membrane</location>
        <topology evidence="2 10">Multi-pass membrane protein</topology>
    </subcellularLocation>
</comment>
<feature type="transmembrane region" description="Helical" evidence="10">
    <location>
        <begin position="139"/>
        <end position="157"/>
    </location>
</feature>
<dbReference type="GO" id="GO:0015098">
    <property type="term" value="F:molybdate ion transmembrane transporter activity"/>
    <property type="evidence" value="ECO:0007669"/>
    <property type="project" value="UniProtKB-UniRule"/>
</dbReference>
<dbReference type="PANTHER" id="PTHR30183:SF8">
    <property type="entry name" value="MOLYBDENUM TRANSPORT SYSTEM PERMEASE"/>
    <property type="match status" value="1"/>
</dbReference>
<dbReference type="Pfam" id="PF00528">
    <property type="entry name" value="BPD_transp_1"/>
    <property type="match status" value="1"/>
</dbReference>
<protein>
    <recommendedName>
        <fullName evidence="11">Molybdenum transport system permease</fullName>
    </recommendedName>
</protein>
<dbReference type="InterPro" id="IPR011867">
    <property type="entry name" value="ModB_ABC"/>
</dbReference>
<keyword evidence="7 10" id="KW-0812">Transmembrane</keyword>
<evidence type="ECO:0000256" key="3">
    <source>
        <dbReference type="ARBA" id="ARBA00007069"/>
    </source>
</evidence>
<dbReference type="InterPro" id="IPR035906">
    <property type="entry name" value="MetI-like_sf"/>
</dbReference>
<comment type="function">
    <text evidence="1 11">Part of the binding-protein-dependent transport system for molybdenum; probably responsible for the translocation of the substrate across the membrane.</text>
</comment>
<keyword evidence="6 11" id="KW-0500">Molybdenum</keyword>
<feature type="transmembrane region" description="Helical" evidence="10">
    <location>
        <begin position="12"/>
        <end position="33"/>
    </location>
</feature>
<feature type="transmembrane region" description="Helical" evidence="10">
    <location>
        <begin position="45"/>
        <end position="63"/>
    </location>
</feature>